<proteinExistence type="predicted"/>
<protein>
    <submittedName>
        <fullName evidence="2">Uncharacterized protein</fullName>
    </submittedName>
</protein>
<dbReference type="AlphaFoldDB" id="A0A4S8QS17"/>
<keyword evidence="3" id="KW-1185">Reference proteome</keyword>
<sequence>MSQQKRPDQGDATDSRAQIRKNLAQIMLGPAAYTNLNDIQNIQNPFPPGRFGTGHRTDNPDNAWQIFSYRKNGVEYWVTFHWEMRSGLQVTSEQQIQQQNWQRQLSDRAQQWQWPIIEDAVRKSDKFDKDWWNDPNYIAWCEATKDKIFPPHTSTLAPSSNSFTTSHSGSGTYTAGSQYSGGAQYPGGESSNSGGASYNTGGAQYSGGGSSNSGGASYNTGDGQYSGGRSSNSGGASYNTGEGQYSDEPARTPGYYDPTTDSSAGGQPRQNPSSRTSGRGAGYSGRHRHRENPY</sequence>
<feature type="compositionally biased region" description="Basic residues" evidence="1">
    <location>
        <begin position="285"/>
        <end position="294"/>
    </location>
</feature>
<feature type="compositionally biased region" description="Polar residues" evidence="1">
    <location>
        <begin position="259"/>
        <end position="277"/>
    </location>
</feature>
<evidence type="ECO:0000313" key="3">
    <source>
        <dbReference type="Proteomes" id="UP000308671"/>
    </source>
</evidence>
<feature type="compositionally biased region" description="Low complexity" evidence="1">
    <location>
        <begin position="213"/>
        <end position="237"/>
    </location>
</feature>
<dbReference type="OrthoDB" id="3558575at2759"/>
<organism evidence="2 3">
    <name type="scientific">Botrytis galanthina</name>
    <dbReference type="NCBI Taxonomy" id="278940"/>
    <lineage>
        <taxon>Eukaryota</taxon>
        <taxon>Fungi</taxon>
        <taxon>Dikarya</taxon>
        <taxon>Ascomycota</taxon>
        <taxon>Pezizomycotina</taxon>
        <taxon>Leotiomycetes</taxon>
        <taxon>Helotiales</taxon>
        <taxon>Sclerotiniaceae</taxon>
        <taxon>Botrytis</taxon>
    </lineage>
</organism>
<gene>
    <name evidence="2" type="ORF">BGAL_0284g00120</name>
</gene>
<comment type="caution">
    <text evidence="2">The sequence shown here is derived from an EMBL/GenBank/DDBJ whole genome shotgun (WGS) entry which is preliminary data.</text>
</comment>
<evidence type="ECO:0000313" key="2">
    <source>
        <dbReference type="EMBL" id="THV47858.1"/>
    </source>
</evidence>
<name>A0A4S8QS17_9HELO</name>
<dbReference type="EMBL" id="PQXL01000284">
    <property type="protein sequence ID" value="THV47858.1"/>
    <property type="molecule type" value="Genomic_DNA"/>
</dbReference>
<reference evidence="2 3" key="1">
    <citation type="submission" date="2017-12" db="EMBL/GenBank/DDBJ databases">
        <title>Comparative genomics of Botrytis spp.</title>
        <authorList>
            <person name="Valero-Jimenez C.A."/>
            <person name="Tapia P."/>
            <person name="Veloso J."/>
            <person name="Silva-Moreno E."/>
            <person name="Staats M."/>
            <person name="Valdes J.H."/>
            <person name="Van Kan J.A.L."/>
        </authorList>
    </citation>
    <scope>NUCLEOTIDE SEQUENCE [LARGE SCALE GENOMIC DNA]</scope>
    <source>
        <strain evidence="2 3">MUCL435</strain>
    </source>
</reference>
<feature type="region of interest" description="Disordered" evidence="1">
    <location>
        <begin position="207"/>
        <end position="294"/>
    </location>
</feature>
<dbReference type="Proteomes" id="UP000308671">
    <property type="component" value="Unassembled WGS sequence"/>
</dbReference>
<evidence type="ECO:0000256" key="1">
    <source>
        <dbReference type="SAM" id="MobiDB-lite"/>
    </source>
</evidence>
<accession>A0A4S8QS17</accession>